<dbReference type="InterPro" id="IPR041667">
    <property type="entry name" value="Cupin_8"/>
</dbReference>
<evidence type="ECO:0000313" key="2">
    <source>
        <dbReference type="EMBL" id="SNY49851.1"/>
    </source>
</evidence>
<dbReference type="Pfam" id="PF13621">
    <property type="entry name" value="Cupin_8"/>
    <property type="match status" value="1"/>
</dbReference>
<keyword evidence="3" id="KW-1185">Reference proteome</keyword>
<dbReference type="PANTHER" id="PTHR12461">
    <property type="entry name" value="HYPOXIA-INDUCIBLE FACTOR 1 ALPHA INHIBITOR-RELATED"/>
    <property type="match status" value="1"/>
</dbReference>
<evidence type="ECO:0000313" key="3">
    <source>
        <dbReference type="Proteomes" id="UP000219353"/>
    </source>
</evidence>
<dbReference type="PANTHER" id="PTHR12461:SF105">
    <property type="entry name" value="HYPOXIA-INDUCIBLE FACTOR 1-ALPHA INHIBITOR"/>
    <property type="match status" value="1"/>
</dbReference>
<gene>
    <name evidence="2" type="ORF">SAMN06297280_1561</name>
</gene>
<protein>
    <submittedName>
        <fullName evidence="2">Cupin-like domain-containing protein</fullName>
    </submittedName>
</protein>
<dbReference type="SUPFAM" id="SSF51197">
    <property type="entry name" value="Clavaminate synthase-like"/>
    <property type="match status" value="1"/>
</dbReference>
<dbReference type="RefSeq" id="WP_097110813.1">
    <property type="nucleotide sequence ID" value="NZ_OBEB01000002.1"/>
</dbReference>
<accession>A0A285ISC4</accession>
<dbReference type="OrthoDB" id="479699at2"/>
<organism evidence="2 3">
    <name type="scientific">Arsukibacterium tuosuense</name>
    <dbReference type="NCBI Taxonomy" id="1323745"/>
    <lineage>
        <taxon>Bacteria</taxon>
        <taxon>Pseudomonadati</taxon>
        <taxon>Pseudomonadota</taxon>
        <taxon>Gammaproteobacteria</taxon>
        <taxon>Chromatiales</taxon>
        <taxon>Chromatiaceae</taxon>
        <taxon>Arsukibacterium</taxon>
    </lineage>
</organism>
<dbReference type="SMART" id="SM00558">
    <property type="entry name" value="JmjC"/>
    <property type="match status" value="1"/>
</dbReference>
<dbReference type="InterPro" id="IPR003347">
    <property type="entry name" value="JmjC_dom"/>
</dbReference>
<feature type="domain" description="JmjC" evidence="1">
    <location>
        <begin position="118"/>
        <end position="283"/>
    </location>
</feature>
<dbReference type="EMBL" id="OBEB01000002">
    <property type="protein sequence ID" value="SNY49851.1"/>
    <property type="molecule type" value="Genomic_DNA"/>
</dbReference>
<sequence length="347" mass="38048">MASSEHSMHPGYALENLPAPTEVSGVTAENFAEKVTDHYRPLVLRDFAAHWPLVQAAKQSLSAAAAYLTARCNNKPQKLVSLPADTDGRLFYNSSISGMNFSASQQPLNAAITTMLASNSDDSNRYCVQCVPVADNFSSLLTELTNPLLNPAPKPFIWLGTRVTVPAHFDEASNIAVVAAGKRRFTLFPPEQVTNLYVGPLDLTPAGQPISMVNLQQPDLQAHPLYAQAYQAGLSVELDAGDAIYIPSPWWHSVTSLADFNVLVNYWWSNAYVASALPLPMLLHAIQAFNHMAAGERQAWQHMLQHYLFNPDHPLAHIPENARGVQGNVTPQLAQGLHQWLAAQLNR</sequence>
<proteinExistence type="predicted"/>
<dbReference type="Gene3D" id="2.60.120.650">
    <property type="entry name" value="Cupin"/>
    <property type="match status" value="1"/>
</dbReference>
<dbReference type="AlphaFoldDB" id="A0A285ISC4"/>
<name>A0A285ISC4_9GAMM</name>
<dbReference type="Proteomes" id="UP000219353">
    <property type="component" value="Unassembled WGS sequence"/>
</dbReference>
<dbReference type="PROSITE" id="PS51184">
    <property type="entry name" value="JMJC"/>
    <property type="match status" value="1"/>
</dbReference>
<reference evidence="3" key="1">
    <citation type="submission" date="2017-09" db="EMBL/GenBank/DDBJ databases">
        <authorList>
            <person name="Varghese N."/>
            <person name="Submissions S."/>
        </authorList>
    </citation>
    <scope>NUCLEOTIDE SEQUENCE [LARGE SCALE GENOMIC DNA]</scope>
    <source>
        <strain evidence="3">CGMCC 1.12461</strain>
    </source>
</reference>
<evidence type="ECO:0000259" key="1">
    <source>
        <dbReference type="PROSITE" id="PS51184"/>
    </source>
</evidence>